<evidence type="ECO:0000256" key="3">
    <source>
        <dbReference type="ARBA" id="ARBA00023125"/>
    </source>
</evidence>
<dbReference type="InterPro" id="IPR011114">
    <property type="entry name" value="RuvA_C"/>
</dbReference>
<feature type="region of interest" description="Domain I" evidence="6">
    <location>
        <begin position="1"/>
        <end position="64"/>
    </location>
</feature>
<dbReference type="InterPro" id="IPR010994">
    <property type="entry name" value="RuvA_2-like"/>
</dbReference>
<keyword evidence="4 6" id="KW-0233">DNA recombination</keyword>
<comment type="caution">
    <text evidence="6">Lacks conserved residue(s) required for the propagation of feature annotation.</text>
</comment>
<dbReference type="Pfam" id="PF14520">
    <property type="entry name" value="HHH_5"/>
    <property type="match status" value="1"/>
</dbReference>
<keyword evidence="8" id="KW-0067">ATP-binding</keyword>
<keyword evidence="8" id="KW-0378">Hydrolase</keyword>
<organism evidence="8 9">
    <name type="scientific">Hyalangium minutum</name>
    <dbReference type="NCBI Taxonomy" id="394096"/>
    <lineage>
        <taxon>Bacteria</taxon>
        <taxon>Pseudomonadati</taxon>
        <taxon>Myxococcota</taxon>
        <taxon>Myxococcia</taxon>
        <taxon>Myxococcales</taxon>
        <taxon>Cystobacterineae</taxon>
        <taxon>Archangiaceae</taxon>
        <taxon>Hyalangium</taxon>
    </lineage>
</organism>
<keyword evidence="5 6" id="KW-0234">DNA repair</keyword>
<dbReference type="GO" id="GO:0006281">
    <property type="term" value="P:DNA repair"/>
    <property type="evidence" value="ECO:0007669"/>
    <property type="project" value="UniProtKB-UniRule"/>
</dbReference>
<evidence type="ECO:0000313" key="9">
    <source>
        <dbReference type="Proteomes" id="UP000028725"/>
    </source>
</evidence>
<evidence type="ECO:0000259" key="7">
    <source>
        <dbReference type="SMART" id="SM00278"/>
    </source>
</evidence>
<dbReference type="CDD" id="cd14332">
    <property type="entry name" value="UBA_RuvA_C"/>
    <property type="match status" value="1"/>
</dbReference>
<evidence type="ECO:0000256" key="2">
    <source>
        <dbReference type="ARBA" id="ARBA00022763"/>
    </source>
</evidence>
<evidence type="ECO:0000313" key="8">
    <source>
        <dbReference type="EMBL" id="KFE67190.1"/>
    </source>
</evidence>
<feature type="region of interest" description="Domain III" evidence="6">
    <location>
        <begin position="151"/>
        <end position="203"/>
    </location>
</feature>
<proteinExistence type="inferred from homology"/>
<dbReference type="AlphaFoldDB" id="A0A085WHM7"/>
<dbReference type="Gene3D" id="2.40.50.140">
    <property type="entry name" value="Nucleic acid-binding proteins"/>
    <property type="match status" value="1"/>
</dbReference>
<dbReference type="GO" id="GO:0048476">
    <property type="term" value="C:Holliday junction resolvase complex"/>
    <property type="evidence" value="ECO:0007669"/>
    <property type="project" value="UniProtKB-UniRule"/>
</dbReference>
<evidence type="ECO:0000256" key="4">
    <source>
        <dbReference type="ARBA" id="ARBA00023172"/>
    </source>
</evidence>
<dbReference type="GO" id="GO:0000400">
    <property type="term" value="F:four-way junction DNA binding"/>
    <property type="evidence" value="ECO:0007669"/>
    <property type="project" value="UniProtKB-UniRule"/>
</dbReference>
<dbReference type="PATRIC" id="fig|394096.3.peg.4584"/>
<dbReference type="Gene3D" id="1.10.8.10">
    <property type="entry name" value="DNA helicase RuvA subunit, C-terminal domain"/>
    <property type="match status" value="1"/>
</dbReference>
<dbReference type="OrthoDB" id="5293449at2"/>
<dbReference type="InterPro" id="IPR013849">
    <property type="entry name" value="DNA_helicase_Holl-junc_RuvA_I"/>
</dbReference>
<feature type="domain" description="Helix-hairpin-helix DNA-binding motif class 1" evidence="7">
    <location>
        <begin position="108"/>
        <end position="127"/>
    </location>
</feature>
<dbReference type="GO" id="GO:0006310">
    <property type="term" value="P:DNA recombination"/>
    <property type="evidence" value="ECO:0007669"/>
    <property type="project" value="UniProtKB-UniRule"/>
</dbReference>
<dbReference type="Pfam" id="PF07499">
    <property type="entry name" value="RuvA_C"/>
    <property type="match status" value="1"/>
</dbReference>
<dbReference type="SUPFAM" id="SSF50249">
    <property type="entry name" value="Nucleic acid-binding proteins"/>
    <property type="match status" value="1"/>
</dbReference>
<evidence type="ECO:0000256" key="1">
    <source>
        <dbReference type="ARBA" id="ARBA00022490"/>
    </source>
</evidence>
<dbReference type="SUPFAM" id="SSF47781">
    <property type="entry name" value="RuvA domain 2-like"/>
    <property type="match status" value="1"/>
</dbReference>
<dbReference type="Gene3D" id="1.10.150.20">
    <property type="entry name" value="5' to 3' exonuclease, C-terminal subdomain"/>
    <property type="match status" value="1"/>
</dbReference>
<keyword evidence="8" id="KW-0347">Helicase</keyword>
<dbReference type="SMART" id="SM00278">
    <property type="entry name" value="HhH1"/>
    <property type="match status" value="2"/>
</dbReference>
<comment type="domain">
    <text evidence="6">Has three domains with a flexible linker between the domains II and III and assumes an 'L' shape. Domain III is highly mobile and contacts RuvB.</text>
</comment>
<keyword evidence="1 6" id="KW-0963">Cytoplasm</keyword>
<dbReference type="EMBL" id="JMCB01000008">
    <property type="protein sequence ID" value="KFE67190.1"/>
    <property type="molecule type" value="Genomic_DNA"/>
</dbReference>
<protein>
    <recommendedName>
        <fullName evidence="6">Holliday junction branch migration complex subunit RuvA</fullName>
    </recommendedName>
</protein>
<keyword evidence="9" id="KW-1185">Reference proteome</keyword>
<keyword evidence="3 6" id="KW-0238">DNA-binding</keyword>
<dbReference type="RefSeq" id="WP_044191208.1">
    <property type="nucleotide sequence ID" value="NZ_JMCB01000008.1"/>
</dbReference>
<evidence type="ECO:0000256" key="6">
    <source>
        <dbReference type="HAMAP-Rule" id="MF_00031"/>
    </source>
</evidence>
<dbReference type="InterPro" id="IPR012340">
    <property type="entry name" value="NA-bd_OB-fold"/>
</dbReference>
<keyword evidence="2 6" id="KW-0227">DNA damage</keyword>
<feature type="domain" description="Helix-hairpin-helix DNA-binding motif class 1" evidence="7">
    <location>
        <begin position="73"/>
        <end position="92"/>
    </location>
</feature>
<dbReference type="InterPro" id="IPR036267">
    <property type="entry name" value="RuvA_C_sf"/>
</dbReference>
<dbReference type="GO" id="GO:0005524">
    <property type="term" value="F:ATP binding"/>
    <property type="evidence" value="ECO:0007669"/>
    <property type="project" value="InterPro"/>
</dbReference>
<name>A0A085WHM7_9BACT</name>
<dbReference type="STRING" id="394096.DB31_8543"/>
<gene>
    <name evidence="6" type="primary">ruvA</name>
    <name evidence="8" type="ORF">DB31_8543</name>
</gene>
<accession>A0A085WHM7</accession>
<evidence type="ECO:0000256" key="5">
    <source>
        <dbReference type="ARBA" id="ARBA00023204"/>
    </source>
</evidence>
<comment type="similarity">
    <text evidence="6">Belongs to the RuvA family.</text>
</comment>
<comment type="subcellular location">
    <subcellularLocation>
        <location evidence="6">Cytoplasm</location>
    </subcellularLocation>
</comment>
<dbReference type="NCBIfam" id="TIGR00084">
    <property type="entry name" value="ruvA"/>
    <property type="match status" value="1"/>
</dbReference>
<comment type="caution">
    <text evidence="8">The sequence shown here is derived from an EMBL/GenBank/DDBJ whole genome shotgun (WGS) entry which is preliminary data.</text>
</comment>
<comment type="function">
    <text evidence="6">The RuvA-RuvB-RuvC complex processes Holliday junction (HJ) DNA during genetic recombination and DNA repair, while the RuvA-RuvB complex plays an important role in the rescue of blocked DNA replication forks via replication fork reversal (RFR). RuvA specifically binds to HJ cruciform DNA, conferring on it an open structure. The RuvB hexamer acts as an ATP-dependent pump, pulling dsDNA into and through the RuvAB complex. HJ branch migration allows RuvC to scan DNA until it finds its consensus sequence, where it cleaves and resolves the cruciform DNA.</text>
</comment>
<dbReference type="HAMAP" id="MF_00031">
    <property type="entry name" value="DNA_HJ_migration_RuvA"/>
    <property type="match status" value="1"/>
</dbReference>
<comment type="subunit">
    <text evidence="6">Homotetramer. Forms an RuvA(8)-RuvB(12)-Holliday junction (HJ) complex. HJ DNA is sandwiched between 2 RuvA tetramers; dsDNA enters through RuvA and exits via RuvB. An RuvB hexamer assembles on each DNA strand where it exits the tetramer. Each RuvB hexamer is contacted by two RuvA subunits (via domain III) on 2 adjacent RuvB subunits; this complex drives branch migration. In the full resolvosome a probable DNA-RuvA(4)-RuvB(12)-RuvC(2) complex forms which resolves the HJ.</text>
</comment>
<dbReference type="InterPro" id="IPR000085">
    <property type="entry name" value="RuvA"/>
</dbReference>
<sequence length="203" mass="21742">MIAALRGTLQEKGLDESIIDVGGVGYRVFFSTLTMGKLPAEGQPVQVRVRTVVREDAFELFGFLTRGEEEMFLLLTSVSHVGPRLALTVLSGMEVPELVVAIAKEEVARLTKIHGIGKKTAERLVLELKEKVKTLHLEAVAKGAVTPPPAAGPMADLVSALLNLGYKAPQAEKAAEMAGERLGPEAAFQALFREALKVLRSGA</sequence>
<dbReference type="InterPro" id="IPR003583">
    <property type="entry name" value="Hlx-hairpin-Hlx_DNA-bd_motif"/>
</dbReference>
<dbReference type="SUPFAM" id="SSF46929">
    <property type="entry name" value="DNA helicase RuvA subunit, C-terminal domain"/>
    <property type="match status" value="1"/>
</dbReference>
<reference evidence="8 9" key="1">
    <citation type="submission" date="2014-04" db="EMBL/GenBank/DDBJ databases">
        <title>Genome assembly of Hyalangium minutum DSM 14724.</title>
        <authorList>
            <person name="Sharma G."/>
            <person name="Subramanian S."/>
        </authorList>
    </citation>
    <scope>NUCLEOTIDE SEQUENCE [LARGE SCALE GENOMIC DNA]</scope>
    <source>
        <strain evidence="8 9">DSM 14724</strain>
    </source>
</reference>
<dbReference type="GO" id="GO:0009378">
    <property type="term" value="F:four-way junction helicase activity"/>
    <property type="evidence" value="ECO:0007669"/>
    <property type="project" value="InterPro"/>
</dbReference>
<dbReference type="Pfam" id="PF01330">
    <property type="entry name" value="RuvA_N"/>
    <property type="match status" value="1"/>
</dbReference>
<dbReference type="GO" id="GO:0005737">
    <property type="term" value="C:cytoplasm"/>
    <property type="evidence" value="ECO:0007669"/>
    <property type="project" value="UniProtKB-SubCell"/>
</dbReference>
<keyword evidence="8" id="KW-0547">Nucleotide-binding</keyword>
<dbReference type="Proteomes" id="UP000028725">
    <property type="component" value="Unassembled WGS sequence"/>
</dbReference>
<dbReference type="GO" id="GO:0009379">
    <property type="term" value="C:Holliday junction helicase complex"/>
    <property type="evidence" value="ECO:0007669"/>
    <property type="project" value="InterPro"/>
</dbReference>